<keyword evidence="3" id="KW-1185">Reference proteome</keyword>
<dbReference type="AlphaFoldDB" id="A0AAD4MGL2"/>
<name>A0AAD4MGL2_9BILA</name>
<dbReference type="Proteomes" id="UP001201812">
    <property type="component" value="Unassembled WGS sequence"/>
</dbReference>
<proteinExistence type="predicted"/>
<accession>A0AAD4MGL2</accession>
<sequence>MSLKASMAALSKTTREPNSNNCIKHVLDAIVNLLKIVAGYPQQAQSSISSLIDTSVSLAKNPMLHHSALDVLLQLFEAIVKSALPKVPKFESMRAVMSHAIFCIKIIVYLFVAGFRQDGNLNDFASKDQSVEQITPSLQSKNVSTNDYLGEVRRLSEDHEHLVLVFAKEASVFSGLYRPVKKKIVFRAYNPEHAKNLITLINAQMKKNGKSEKIEAESGSPYMVIMHKKKFAKVSQVVDAEDLNSQVDDYLRTNGFDVPIREENDDKSLKTKHLPALKNTGEPKVALKPSFGTTQPAIAGKELLIRMSKTNGKSPERAIVARRKNVGLHNKERADKEIGPSPLRVSIEAD</sequence>
<gene>
    <name evidence="2" type="ORF">DdX_21363</name>
</gene>
<dbReference type="EMBL" id="JAKKPZ010000798">
    <property type="protein sequence ID" value="KAI1692241.1"/>
    <property type="molecule type" value="Genomic_DNA"/>
</dbReference>
<feature type="region of interest" description="Disordered" evidence="1">
    <location>
        <begin position="325"/>
        <end position="350"/>
    </location>
</feature>
<feature type="compositionally biased region" description="Basic and acidic residues" evidence="1">
    <location>
        <begin position="329"/>
        <end position="338"/>
    </location>
</feature>
<organism evidence="2 3">
    <name type="scientific">Ditylenchus destructor</name>
    <dbReference type="NCBI Taxonomy" id="166010"/>
    <lineage>
        <taxon>Eukaryota</taxon>
        <taxon>Metazoa</taxon>
        <taxon>Ecdysozoa</taxon>
        <taxon>Nematoda</taxon>
        <taxon>Chromadorea</taxon>
        <taxon>Rhabditida</taxon>
        <taxon>Tylenchina</taxon>
        <taxon>Tylenchomorpha</taxon>
        <taxon>Sphaerularioidea</taxon>
        <taxon>Anguinidae</taxon>
        <taxon>Anguininae</taxon>
        <taxon>Ditylenchus</taxon>
    </lineage>
</organism>
<protein>
    <submittedName>
        <fullName evidence="2">Uncharacterized protein</fullName>
    </submittedName>
</protein>
<evidence type="ECO:0000313" key="2">
    <source>
        <dbReference type="EMBL" id="KAI1692241.1"/>
    </source>
</evidence>
<comment type="caution">
    <text evidence="2">The sequence shown here is derived from an EMBL/GenBank/DDBJ whole genome shotgun (WGS) entry which is preliminary data.</text>
</comment>
<reference evidence="2" key="1">
    <citation type="submission" date="2022-01" db="EMBL/GenBank/DDBJ databases">
        <title>Genome Sequence Resource for Two Populations of Ditylenchus destructor, the Migratory Endoparasitic Phytonematode.</title>
        <authorList>
            <person name="Zhang H."/>
            <person name="Lin R."/>
            <person name="Xie B."/>
        </authorList>
    </citation>
    <scope>NUCLEOTIDE SEQUENCE</scope>
    <source>
        <strain evidence="2">BazhouSP</strain>
    </source>
</reference>
<evidence type="ECO:0000256" key="1">
    <source>
        <dbReference type="SAM" id="MobiDB-lite"/>
    </source>
</evidence>
<evidence type="ECO:0000313" key="3">
    <source>
        <dbReference type="Proteomes" id="UP001201812"/>
    </source>
</evidence>